<evidence type="ECO:0000256" key="1">
    <source>
        <dbReference type="ARBA" id="ARBA00005771"/>
    </source>
</evidence>
<comment type="similarity">
    <text evidence="1">Belongs to the sulfotransferase 1 family.</text>
</comment>
<dbReference type="Pfam" id="PF00685">
    <property type="entry name" value="Sulfotransfer_1"/>
    <property type="match status" value="1"/>
</dbReference>
<evidence type="ECO:0000259" key="3">
    <source>
        <dbReference type="Pfam" id="PF00685"/>
    </source>
</evidence>
<sequence length="304" mass="34861">MAEVLDMNSIEVPCRIINGHRSPLMFSPESFDAACKYRAHDSDIVLCTYPKCGTTWVQYMMCNLLHYDDFDGDMSTVKDQCPYLELFGTGNLKPGSFYKIHLPFNSETFNPNARYVFVTRNPRDVAVSYYHFTAIIPPGIPGVPKGAYWFPRYAELFLRGEVWHGCYMKYHRDWLKGLREHGKPENVLILVYEKMKKDPRGELIRIANFLGGRAAELVKDEKVVETILERTSVDSMKESVNKSAASLFKKMNVAVDTPNDSVEFVRKGVVGDHANYFTPEISRMFDEYINSDPGNQEVMELFNV</sequence>
<dbReference type="InterPro" id="IPR027417">
    <property type="entry name" value="P-loop_NTPase"/>
</dbReference>
<evidence type="ECO:0000313" key="5">
    <source>
        <dbReference type="RefSeq" id="XP_003738074.1"/>
    </source>
</evidence>
<dbReference type="AlphaFoldDB" id="A0AAJ6VUL3"/>
<organism evidence="4 5">
    <name type="scientific">Galendromus occidentalis</name>
    <name type="common">western predatory mite</name>
    <dbReference type="NCBI Taxonomy" id="34638"/>
    <lineage>
        <taxon>Eukaryota</taxon>
        <taxon>Metazoa</taxon>
        <taxon>Ecdysozoa</taxon>
        <taxon>Arthropoda</taxon>
        <taxon>Chelicerata</taxon>
        <taxon>Arachnida</taxon>
        <taxon>Acari</taxon>
        <taxon>Parasitiformes</taxon>
        <taxon>Mesostigmata</taxon>
        <taxon>Gamasina</taxon>
        <taxon>Phytoseioidea</taxon>
        <taxon>Phytoseiidae</taxon>
        <taxon>Typhlodrominae</taxon>
        <taxon>Galendromus</taxon>
    </lineage>
</organism>
<dbReference type="GeneID" id="100898816"/>
<name>A0AAJ6VUL3_9ACAR</name>
<protein>
    <submittedName>
        <fullName evidence="5">Sulfotransferase 1C4</fullName>
    </submittedName>
</protein>
<dbReference type="GO" id="GO:0008146">
    <property type="term" value="F:sulfotransferase activity"/>
    <property type="evidence" value="ECO:0007669"/>
    <property type="project" value="InterPro"/>
</dbReference>
<dbReference type="Proteomes" id="UP000694867">
    <property type="component" value="Unplaced"/>
</dbReference>
<dbReference type="PANTHER" id="PTHR11783">
    <property type="entry name" value="SULFOTRANSFERASE SULT"/>
    <property type="match status" value="1"/>
</dbReference>
<keyword evidence="2" id="KW-0808">Transferase</keyword>
<evidence type="ECO:0000313" key="4">
    <source>
        <dbReference type="Proteomes" id="UP000694867"/>
    </source>
</evidence>
<feature type="domain" description="Sulfotransferase" evidence="3">
    <location>
        <begin position="41"/>
        <end position="290"/>
    </location>
</feature>
<dbReference type="SUPFAM" id="SSF52540">
    <property type="entry name" value="P-loop containing nucleoside triphosphate hydrolases"/>
    <property type="match status" value="1"/>
</dbReference>
<reference evidence="5" key="1">
    <citation type="submission" date="2025-08" db="UniProtKB">
        <authorList>
            <consortium name="RefSeq"/>
        </authorList>
    </citation>
    <scope>IDENTIFICATION</scope>
</reference>
<gene>
    <name evidence="5" type="primary">LOC100898816</name>
</gene>
<dbReference type="Gene3D" id="3.40.50.300">
    <property type="entry name" value="P-loop containing nucleotide triphosphate hydrolases"/>
    <property type="match status" value="1"/>
</dbReference>
<dbReference type="InterPro" id="IPR000863">
    <property type="entry name" value="Sulfotransferase_dom"/>
</dbReference>
<accession>A0AAJ6VUL3</accession>
<evidence type="ECO:0000256" key="2">
    <source>
        <dbReference type="ARBA" id="ARBA00022679"/>
    </source>
</evidence>
<dbReference type="KEGG" id="goe:100898816"/>
<dbReference type="RefSeq" id="XP_003738074.1">
    <property type="nucleotide sequence ID" value="XM_003738026.2"/>
</dbReference>
<keyword evidence="4" id="KW-1185">Reference proteome</keyword>
<proteinExistence type="inferred from homology"/>